<protein>
    <recommendedName>
        <fullName evidence="3">DUF2889 domain-containing protein</fullName>
    </recommendedName>
</protein>
<evidence type="ECO:0000313" key="1">
    <source>
        <dbReference type="EMBL" id="ABQ31629.1"/>
    </source>
</evidence>
<gene>
    <name evidence="1" type="ordered locus">Acry_2436</name>
</gene>
<dbReference type="HOGENOM" id="CLU_083007_1_0_5"/>
<accession>A5G197</accession>
<name>A5G197_ACICJ</name>
<dbReference type="Pfam" id="PF11136">
    <property type="entry name" value="DUF2889"/>
    <property type="match status" value="1"/>
</dbReference>
<dbReference type="RefSeq" id="WP_012040059.1">
    <property type="nucleotide sequence ID" value="NC_009484.1"/>
</dbReference>
<evidence type="ECO:0008006" key="3">
    <source>
        <dbReference type="Google" id="ProtNLM"/>
    </source>
</evidence>
<dbReference type="eggNOG" id="ENOG5030717">
    <property type="taxonomic scope" value="Bacteria"/>
</dbReference>
<dbReference type="InterPro" id="IPR021312">
    <property type="entry name" value="DUF2889"/>
</dbReference>
<dbReference type="STRING" id="349163.Acry_2436"/>
<sequence>MPLSHAESRQLLHLRDIAIRGYLRADGLVDIEAHMKDTKTYSFGNHDRGRINAGEALHGMGLRLTIDDKLTVVRAEAAMDDTPHAICPGVAPNFAALAGLTIGKGFLKGAMERVGGTAGCTHLRELLQQVATTAIQTMFSIRAHKAAREGGTTEDRWDIPSALLNSCHAYNEQGPLVAKVRARAEERRREAEAAAE</sequence>
<dbReference type="KEGG" id="acr:Acry_2436"/>
<dbReference type="AlphaFoldDB" id="A5G197"/>
<organism evidence="1 2">
    <name type="scientific">Acidiphilium cryptum (strain JF-5)</name>
    <dbReference type="NCBI Taxonomy" id="349163"/>
    <lineage>
        <taxon>Bacteria</taxon>
        <taxon>Pseudomonadati</taxon>
        <taxon>Pseudomonadota</taxon>
        <taxon>Alphaproteobacteria</taxon>
        <taxon>Acetobacterales</taxon>
        <taxon>Acidocellaceae</taxon>
        <taxon>Acidiphilium</taxon>
    </lineage>
</organism>
<keyword evidence="2" id="KW-1185">Reference proteome</keyword>
<dbReference type="Proteomes" id="UP000000245">
    <property type="component" value="Chromosome"/>
</dbReference>
<proteinExistence type="predicted"/>
<reference evidence="1 2" key="1">
    <citation type="submission" date="2007-05" db="EMBL/GenBank/DDBJ databases">
        <title>Complete sequence of chromosome of Acidiphilium cryptum JF-5.</title>
        <authorList>
            <consortium name="US DOE Joint Genome Institute"/>
            <person name="Copeland A."/>
            <person name="Lucas S."/>
            <person name="Lapidus A."/>
            <person name="Barry K."/>
            <person name="Detter J.C."/>
            <person name="Glavina del Rio T."/>
            <person name="Hammon N."/>
            <person name="Israni S."/>
            <person name="Dalin E."/>
            <person name="Tice H."/>
            <person name="Pitluck S."/>
            <person name="Sims D."/>
            <person name="Brettin T."/>
            <person name="Bruce D."/>
            <person name="Han C."/>
            <person name="Schmutz J."/>
            <person name="Larimer F."/>
            <person name="Land M."/>
            <person name="Hauser L."/>
            <person name="Kyrpides N."/>
            <person name="Kim E."/>
            <person name="Magnuson T."/>
            <person name="Richardson P."/>
        </authorList>
    </citation>
    <scope>NUCLEOTIDE SEQUENCE [LARGE SCALE GENOMIC DNA]</scope>
    <source>
        <strain evidence="1 2">JF-5</strain>
    </source>
</reference>
<evidence type="ECO:0000313" key="2">
    <source>
        <dbReference type="Proteomes" id="UP000000245"/>
    </source>
</evidence>
<dbReference type="EMBL" id="CP000697">
    <property type="protein sequence ID" value="ABQ31629.1"/>
    <property type="molecule type" value="Genomic_DNA"/>
</dbReference>